<sequence length="453" mass="50291">MVFNRKQSGIIFFLILLFWKAETIAQKSSIISKEDLVYLKGITRAVLDSSRIRPGQPMPAGFGINNTGGTLIRPGGRETYPAFWIRDYAMSLETGMVSVEEQRHMLKLTAATQCDQTWITKGGSMVPYGAIADHILVNNSMPVYFAGTYDLEQQGTHAFGMFPPYCDQFYFIKMAHHYVNSTADLKILSTEINGNSLISRLETAFHVPPSDRKTHLVYSIENYRAVDFGFRDAIHITGDLLFPSLLKYEAALELSDLFKRRGNTGKALKYINIAAAIKAAIPGKFADSDGMLRASTGKSAQRDVWGTALAIYMNLLPAPLVNRASQVLTAAYKNGSLAYKGAIRHVLKTDDFSTATSWEGAIPETTLNSYQNGAYWFTATGWVAYAISKTDKASAGKLTRDYITELRLTDYRRGSGFAGPLECFYPPSYTRGPVYLTSVSCPYIVLNKMMIND</sequence>
<accession>A0ABZ0W7T0</accession>
<reference evidence="1 2" key="1">
    <citation type="submission" date="2023-12" db="EMBL/GenBank/DDBJ databases">
        <title>Genome sequencing and assembly of bacterial species from a model synthetic community.</title>
        <authorList>
            <person name="Hogle S.L."/>
        </authorList>
    </citation>
    <scope>NUCLEOTIDE SEQUENCE [LARGE SCALE GENOMIC DNA]</scope>
    <source>
        <strain evidence="1 2">HAMBI_3031</strain>
    </source>
</reference>
<name>A0ABZ0W7T0_9BACT</name>
<dbReference type="InterPro" id="IPR012341">
    <property type="entry name" value="6hp_glycosidase-like_sf"/>
</dbReference>
<proteinExistence type="predicted"/>
<evidence type="ECO:0000313" key="2">
    <source>
        <dbReference type="Proteomes" id="UP001325680"/>
    </source>
</evidence>
<organism evidence="1 2">
    <name type="scientific">Niabella yanshanensis</name>
    <dbReference type="NCBI Taxonomy" id="577386"/>
    <lineage>
        <taxon>Bacteria</taxon>
        <taxon>Pseudomonadati</taxon>
        <taxon>Bacteroidota</taxon>
        <taxon>Chitinophagia</taxon>
        <taxon>Chitinophagales</taxon>
        <taxon>Chitinophagaceae</taxon>
        <taxon>Niabella</taxon>
    </lineage>
</organism>
<dbReference type="InterPro" id="IPR008928">
    <property type="entry name" value="6-hairpin_glycosidase_sf"/>
</dbReference>
<keyword evidence="2" id="KW-1185">Reference proteome</keyword>
<dbReference type="EMBL" id="CP139960">
    <property type="protein sequence ID" value="WQD38547.1"/>
    <property type="molecule type" value="Genomic_DNA"/>
</dbReference>
<protein>
    <submittedName>
        <fullName evidence="1">Uncharacterized protein</fullName>
    </submittedName>
</protein>
<gene>
    <name evidence="1" type="ORF">U0035_00105</name>
</gene>
<dbReference type="RefSeq" id="WP_114791292.1">
    <property type="nucleotide sequence ID" value="NZ_CP139960.1"/>
</dbReference>
<evidence type="ECO:0000313" key="1">
    <source>
        <dbReference type="EMBL" id="WQD38547.1"/>
    </source>
</evidence>
<dbReference type="SUPFAM" id="SSF48208">
    <property type="entry name" value="Six-hairpin glycosidases"/>
    <property type="match status" value="1"/>
</dbReference>
<dbReference type="Gene3D" id="1.50.10.10">
    <property type="match status" value="1"/>
</dbReference>
<dbReference type="Proteomes" id="UP001325680">
    <property type="component" value="Chromosome"/>
</dbReference>